<dbReference type="PRINTS" id="PR01490">
    <property type="entry name" value="RTXTOXIND"/>
</dbReference>
<dbReference type="InterPro" id="IPR058781">
    <property type="entry name" value="HH_AprE-like"/>
</dbReference>
<keyword evidence="6 9" id="KW-0812">Transmembrane</keyword>
<keyword evidence="7 9" id="KW-1133">Transmembrane helix</keyword>
<evidence type="ECO:0000256" key="4">
    <source>
        <dbReference type="ARBA" id="ARBA00022475"/>
    </source>
</evidence>
<feature type="domain" description="Lipoyl-binding" evidence="12">
    <location>
        <begin position="112"/>
        <end position="149"/>
    </location>
</feature>
<dbReference type="Gene3D" id="2.40.30.170">
    <property type="match status" value="1"/>
</dbReference>
<dbReference type="Proteomes" id="UP000219111">
    <property type="component" value="Unassembled WGS sequence"/>
</dbReference>
<evidence type="ECO:0000256" key="11">
    <source>
        <dbReference type="SAM" id="MobiDB-lite"/>
    </source>
</evidence>
<dbReference type="InterPro" id="IPR058982">
    <property type="entry name" value="Beta-barrel_AprE"/>
</dbReference>
<evidence type="ECO:0000256" key="7">
    <source>
        <dbReference type="ARBA" id="ARBA00022989"/>
    </source>
</evidence>
<evidence type="ECO:0000256" key="3">
    <source>
        <dbReference type="ARBA" id="ARBA00022448"/>
    </source>
</evidence>
<dbReference type="Pfam" id="PF00364">
    <property type="entry name" value="Biotin_lipoyl"/>
    <property type="match status" value="1"/>
</dbReference>
<proteinExistence type="inferred from homology"/>
<evidence type="ECO:0000259" key="14">
    <source>
        <dbReference type="Pfam" id="PF26002"/>
    </source>
</evidence>
<feature type="compositionally biased region" description="Low complexity" evidence="11">
    <location>
        <begin position="50"/>
        <end position="70"/>
    </location>
</feature>
<keyword evidence="10" id="KW-0175">Coiled coil</keyword>
<evidence type="ECO:0000259" key="13">
    <source>
        <dbReference type="Pfam" id="PF25994"/>
    </source>
</evidence>
<dbReference type="PANTHER" id="PTHR30386">
    <property type="entry name" value="MEMBRANE FUSION SUBUNIT OF EMRAB-TOLC MULTIDRUG EFFLUX PUMP"/>
    <property type="match status" value="1"/>
</dbReference>
<dbReference type="RefSeq" id="WP_245860982.1">
    <property type="nucleotide sequence ID" value="NZ_OBMT01000011.1"/>
</dbReference>
<reference evidence="16" key="1">
    <citation type="submission" date="2017-08" db="EMBL/GenBank/DDBJ databases">
        <authorList>
            <person name="Varghese N."/>
            <person name="Submissions S."/>
        </authorList>
    </citation>
    <scope>NUCLEOTIDE SEQUENCE [LARGE SCALE GENOMIC DNA]</scope>
    <source>
        <strain evidence="16">JA276</strain>
    </source>
</reference>
<dbReference type="GO" id="GO:0005886">
    <property type="term" value="C:plasma membrane"/>
    <property type="evidence" value="ECO:0007669"/>
    <property type="project" value="UniProtKB-SubCell"/>
</dbReference>
<keyword evidence="5 9" id="KW-0997">Cell inner membrane</keyword>
<dbReference type="InterPro" id="IPR010129">
    <property type="entry name" value="T1SS_HlyD"/>
</dbReference>
<evidence type="ECO:0000256" key="9">
    <source>
        <dbReference type="RuleBase" id="RU365093"/>
    </source>
</evidence>
<dbReference type="Gene3D" id="2.40.50.100">
    <property type="match status" value="1"/>
</dbReference>
<feature type="transmembrane region" description="Helical" evidence="9">
    <location>
        <begin position="77"/>
        <end position="99"/>
    </location>
</feature>
<dbReference type="InterPro" id="IPR011053">
    <property type="entry name" value="Single_hybrid_motif"/>
</dbReference>
<comment type="similarity">
    <text evidence="2 9">Belongs to the membrane fusion protein (MFP) (TC 8.A.1) family.</text>
</comment>
<evidence type="ECO:0000313" key="15">
    <source>
        <dbReference type="EMBL" id="SOC14124.1"/>
    </source>
</evidence>
<evidence type="ECO:0000313" key="16">
    <source>
        <dbReference type="Proteomes" id="UP000219111"/>
    </source>
</evidence>
<sequence>MTRKTDTEPGRTPQELAPGLAPTEAAAQRSAEDLVREAVTPRGLSTRPKAAAMAPAAPAPGTSGGAAPPSARLSPRIALAIGFLTLAVLLGGFGAWSVFSSIAGAVVASGRVEVDQHRQVVQHPDGGVVAEIAVKEGDHVEAGQLLIRLDGELAQSERAIVEGQFFELLARRGRLEAERADASEISFNEELLTKAQKDPDVAELVEGQRRLFAARLETLQKSLEQVGKRREQTQSQIDGIEAQRAALDRQQELIEQELVDQRGLFEKGLAQASRVLALEREAANLAGDTGELTAEKAQAEGRMTELELEALRLSSQRREDAESELRDIGYRELELAERRRSLTEQINRLELRAPVAGRIYELSVTTPRAVIRAAEPVLYIVPQDRPLVVTVQVSPINIDEITVGQPVTLRFPAFASRTTPEMFGQVTRISADALTDEATRTSYFRVEVMLNPGEMDKLGGLVLLPGMPAEAYIRTGDRSPLAYLTKPFTDYFARAFREN</sequence>
<keyword evidence="8 9" id="KW-0472">Membrane</keyword>
<name>A0A285T029_9RHOB</name>
<dbReference type="GO" id="GO:0015031">
    <property type="term" value="P:protein transport"/>
    <property type="evidence" value="ECO:0007669"/>
    <property type="project" value="InterPro"/>
</dbReference>
<evidence type="ECO:0000256" key="1">
    <source>
        <dbReference type="ARBA" id="ARBA00004377"/>
    </source>
</evidence>
<feature type="coiled-coil region" evidence="10">
    <location>
        <begin position="289"/>
        <end position="352"/>
    </location>
</feature>
<keyword evidence="16" id="KW-1185">Reference proteome</keyword>
<organism evidence="15 16">
    <name type="scientific">Rhodobacter maris</name>
    <dbReference type="NCBI Taxonomy" id="446682"/>
    <lineage>
        <taxon>Bacteria</taxon>
        <taxon>Pseudomonadati</taxon>
        <taxon>Pseudomonadota</taxon>
        <taxon>Alphaproteobacteria</taxon>
        <taxon>Rhodobacterales</taxon>
        <taxon>Rhodobacter group</taxon>
        <taxon>Rhodobacter</taxon>
    </lineage>
</organism>
<feature type="domain" description="AprE-like beta-barrel" evidence="14">
    <location>
        <begin position="387"/>
        <end position="476"/>
    </location>
</feature>
<comment type="subcellular location">
    <subcellularLocation>
        <location evidence="1 9">Cell inner membrane</location>
        <topology evidence="1 9">Single-pass membrane protein</topology>
    </subcellularLocation>
</comment>
<feature type="domain" description="AprE-like long alpha-helical hairpin" evidence="13">
    <location>
        <begin position="154"/>
        <end position="344"/>
    </location>
</feature>
<dbReference type="EMBL" id="OBMT01000011">
    <property type="protein sequence ID" value="SOC14124.1"/>
    <property type="molecule type" value="Genomic_DNA"/>
</dbReference>
<dbReference type="AlphaFoldDB" id="A0A285T029"/>
<dbReference type="Pfam" id="PF25994">
    <property type="entry name" value="HH_AprE"/>
    <property type="match status" value="1"/>
</dbReference>
<evidence type="ECO:0000256" key="6">
    <source>
        <dbReference type="ARBA" id="ARBA00022692"/>
    </source>
</evidence>
<keyword evidence="4 9" id="KW-1003">Cell membrane</keyword>
<keyword evidence="3 9" id="KW-0813">Transport</keyword>
<feature type="coiled-coil region" evidence="10">
    <location>
        <begin position="216"/>
        <end position="257"/>
    </location>
</feature>
<protein>
    <recommendedName>
        <fullName evidence="9">Membrane fusion protein (MFP) family protein</fullName>
    </recommendedName>
</protein>
<accession>A0A285T029</accession>
<gene>
    <name evidence="15" type="ORF">SAMN05877831_11196</name>
</gene>
<feature type="region of interest" description="Disordered" evidence="11">
    <location>
        <begin position="1"/>
        <end position="70"/>
    </location>
</feature>
<dbReference type="SUPFAM" id="SSF51230">
    <property type="entry name" value="Single hybrid motif"/>
    <property type="match status" value="1"/>
</dbReference>
<dbReference type="Pfam" id="PF26002">
    <property type="entry name" value="Beta-barrel_AprE"/>
    <property type="match status" value="1"/>
</dbReference>
<dbReference type="InterPro" id="IPR050739">
    <property type="entry name" value="MFP"/>
</dbReference>
<evidence type="ECO:0000256" key="10">
    <source>
        <dbReference type="SAM" id="Coils"/>
    </source>
</evidence>
<evidence type="ECO:0000256" key="5">
    <source>
        <dbReference type="ARBA" id="ARBA00022519"/>
    </source>
</evidence>
<dbReference type="NCBIfam" id="TIGR01843">
    <property type="entry name" value="type_I_hlyD"/>
    <property type="match status" value="1"/>
</dbReference>
<dbReference type="PANTHER" id="PTHR30386:SF17">
    <property type="entry name" value="ALKALINE PROTEASE SECRETION PROTEIN APRE"/>
    <property type="match status" value="1"/>
</dbReference>
<dbReference type="InterPro" id="IPR000089">
    <property type="entry name" value="Biotin_lipoyl"/>
</dbReference>
<evidence type="ECO:0000259" key="12">
    <source>
        <dbReference type="Pfam" id="PF00364"/>
    </source>
</evidence>
<evidence type="ECO:0000256" key="8">
    <source>
        <dbReference type="ARBA" id="ARBA00023136"/>
    </source>
</evidence>
<evidence type="ECO:0000256" key="2">
    <source>
        <dbReference type="ARBA" id="ARBA00009477"/>
    </source>
</evidence>